<reference evidence="3" key="1">
    <citation type="journal article" date="2019" name="Int. J. Syst. Evol. Microbiol.">
        <title>The Global Catalogue of Microorganisms (GCM) 10K type strain sequencing project: providing services to taxonomists for standard genome sequencing and annotation.</title>
        <authorList>
            <consortium name="The Broad Institute Genomics Platform"/>
            <consortium name="The Broad Institute Genome Sequencing Center for Infectious Disease"/>
            <person name="Wu L."/>
            <person name="Ma J."/>
        </authorList>
    </citation>
    <scope>NUCLEOTIDE SEQUENCE [LARGE SCALE GENOMIC DNA]</scope>
    <source>
        <strain evidence="3">CGMCC 1.15339</strain>
    </source>
</reference>
<evidence type="ECO:0008006" key="4">
    <source>
        <dbReference type="Google" id="ProtNLM"/>
    </source>
</evidence>
<gene>
    <name evidence="2" type="ORF">GCM10011607_15960</name>
</gene>
<dbReference type="RefSeq" id="WP_229706646.1">
    <property type="nucleotide sequence ID" value="NZ_BMII01000011.1"/>
</dbReference>
<keyword evidence="3" id="KW-1185">Reference proteome</keyword>
<protein>
    <recommendedName>
        <fullName evidence="4">DUF2846 domain-containing protein</fullName>
    </recommendedName>
</protein>
<evidence type="ECO:0000256" key="1">
    <source>
        <dbReference type="SAM" id="SignalP"/>
    </source>
</evidence>
<proteinExistence type="predicted"/>
<evidence type="ECO:0000313" key="3">
    <source>
        <dbReference type="Proteomes" id="UP000617555"/>
    </source>
</evidence>
<accession>A0ABQ1IZ34</accession>
<evidence type="ECO:0000313" key="2">
    <source>
        <dbReference type="EMBL" id="GGB56144.1"/>
    </source>
</evidence>
<feature type="chain" id="PRO_5046338083" description="DUF2846 domain-containing protein" evidence="1">
    <location>
        <begin position="31"/>
        <end position="149"/>
    </location>
</feature>
<dbReference type="EMBL" id="BMII01000011">
    <property type="protein sequence ID" value="GGB56144.1"/>
    <property type="molecule type" value="Genomic_DNA"/>
</dbReference>
<keyword evidence="1" id="KW-0732">Signal</keyword>
<comment type="caution">
    <text evidence="2">The sequence shown here is derived from an EMBL/GenBank/DDBJ whole genome shotgun (WGS) entry which is preliminary data.</text>
</comment>
<sequence>MVGRVLSRHQRVTKLAMFLSLAALHGCASAPADSVSCGTVSSYLAPDNSAQLYRVVVTHLDGVPVISRPNYPLSPGKHEFTVAELINAPELKVSLAARKVKVLTVDVSADQRYHIAAQFNTDRIYIGSNQGYWQPIIWQTEIHECEMKP</sequence>
<organism evidence="2 3">
    <name type="scientific">Shewanella inventionis</name>
    <dbReference type="NCBI Taxonomy" id="1738770"/>
    <lineage>
        <taxon>Bacteria</taxon>
        <taxon>Pseudomonadati</taxon>
        <taxon>Pseudomonadota</taxon>
        <taxon>Gammaproteobacteria</taxon>
        <taxon>Alteromonadales</taxon>
        <taxon>Shewanellaceae</taxon>
        <taxon>Shewanella</taxon>
    </lineage>
</organism>
<name>A0ABQ1IZ34_9GAMM</name>
<dbReference type="Proteomes" id="UP000617555">
    <property type="component" value="Unassembled WGS sequence"/>
</dbReference>
<feature type="signal peptide" evidence="1">
    <location>
        <begin position="1"/>
        <end position="30"/>
    </location>
</feature>